<feature type="domain" description="Nudix hydrolase" evidence="6">
    <location>
        <begin position="7"/>
        <end position="150"/>
    </location>
</feature>
<dbReference type="Proteomes" id="UP001501752">
    <property type="component" value="Unassembled WGS sequence"/>
</dbReference>
<name>A0ABP9E4K9_9ACTN</name>
<dbReference type="InterPro" id="IPR000086">
    <property type="entry name" value="NUDIX_hydrolase_dom"/>
</dbReference>
<dbReference type="PRINTS" id="PR00502">
    <property type="entry name" value="NUDIXFAMILY"/>
</dbReference>
<comment type="similarity">
    <text evidence="2 5">Belongs to the Nudix hydrolase family.</text>
</comment>
<keyword evidence="4" id="KW-0460">Magnesium</keyword>
<proteinExistence type="inferred from homology"/>
<dbReference type="PROSITE" id="PS00893">
    <property type="entry name" value="NUDIX_BOX"/>
    <property type="match status" value="1"/>
</dbReference>
<dbReference type="SUPFAM" id="SSF55811">
    <property type="entry name" value="Nudix"/>
    <property type="match status" value="1"/>
</dbReference>
<dbReference type="Gene3D" id="3.90.79.10">
    <property type="entry name" value="Nucleoside Triphosphate Pyrophosphohydrolase"/>
    <property type="match status" value="1"/>
</dbReference>
<dbReference type="PROSITE" id="PS51462">
    <property type="entry name" value="NUDIX"/>
    <property type="match status" value="1"/>
</dbReference>
<protein>
    <submittedName>
        <fullName evidence="7">NUDIX hydrolase</fullName>
    </submittedName>
</protein>
<evidence type="ECO:0000313" key="8">
    <source>
        <dbReference type="Proteomes" id="UP001501752"/>
    </source>
</evidence>
<evidence type="ECO:0000256" key="4">
    <source>
        <dbReference type="ARBA" id="ARBA00022842"/>
    </source>
</evidence>
<dbReference type="Pfam" id="PF00293">
    <property type="entry name" value="NUDIX"/>
    <property type="match status" value="1"/>
</dbReference>
<dbReference type="EMBL" id="BAABIS010000001">
    <property type="protein sequence ID" value="GAA4865845.1"/>
    <property type="molecule type" value="Genomic_DNA"/>
</dbReference>
<gene>
    <name evidence="7" type="ORF">GCM10023235_50270</name>
</gene>
<keyword evidence="3 5" id="KW-0378">Hydrolase</keyword>
<comment type="caution">
    <text evidence="7">The sequence shown here is derived from an EMBL/GenBank/DDBJ whole genome shotgun (WGS) entry which is preliminary data.</text>
</comment>
<dbReference type="GO" id="GO:0016787">
    <property type="term" value="F:hydrolase activity"/>
    <property type="evidence" value="ECO:0007669"/>
    <property type="project" value="UniProtKB-KW"/>
</dbReference>
<accession>A0ABP9E4K9</accession>
<dbReference type="PANTHER" id="PTHR43046">
    <property type="entry name" value="GDP-MANNOSE MANNOSYL HYDROLASE"/>
    <property type="match status" value="1"/>
</dbReference>
<evidence type="ECO:0000256" key="1">
    <source>
        <dbReference type="ARBA" id="ARBA00001946"/>
    </source>
</evidence>
<sequence>MIQVAVERRRAVRVLLLDAADRILLLHGFDPAVPGVTWWITPGGGMEAGEDAVAAARRELAEETGLTGVEIGPLVAYGMTAFSFRGQEFEQEQWFHLARTVRTDVEPTGGGADEHAVLTAARWWTVDDLRTTGETVYPAGLADLVERLLSGGPPVPPVTL</sequence>
<dbReference type="InterPro" id="IPR020084">
    <property type="entry name" value="NUDIX_hydrolase_CS"/>
</dbReference>
<organism evidence="7 8">
    <name type="scientific">Kitasatospora terrestris</name>
    <dbReference type="NCBI Taxonomy" id="258051"/>
    <lineage>
        <taxon>Bacteria</taxon>
        <taxon>Bacillati</taxon>
        <taxon>Actinomycetota</taxon>
        <taxon>Actinomycetes</taxon>
        <taxon>Kitasatosporales</taxon>
        <taxon>Streptomycetaceae</taxon>
        <taxon>Kitasatospora</taxon>
    </lineage>
</organism>
<evidence type="ECO:0000256" key="2">
    <source>
        <dbReference type="ARBA" id="ARBA00005582"/>
    </source>
</evidence>
<evidence type="ECO:0000256" key="5">
    <source>
        <dbReference type="RuleBase" id="RU003476"/>
    </source>
</evidence>
<keyword evidence="8" id="KW-1185">Reference proteome</keyword>
<dbReference type="CDD" id="cd04685">
    <property type="entry name" value="NUDIX_Hydrolase"/>
    <property type="match status" value="1"/>
</dbReference>
<evidence type="ECO:0000259" key="6">
    <source>
        <dbReference type="PROSITE" id="PS51462"/>
    </source>
</evidence>
<reference evidence="8" key="1">
    <citation type="journal article" date="2019" name="Int. J. Syst. Evol. Microbiol.">
        <title>The Global Catalogue of Microorganisms (GCM) 10K type strain sequencing project: providing services to taxonomists for standard genome sequencing and annotation.</title>
        <authorList>
            <consortium name="The Broad Institute Genomics Platform"/>
            <consortium name="The Broad Institute Genome Sequencing Center for Infectious Disease"/>
            <person name="Wu L."/>
            <person name="Ma J."/>
        </authorList>
    </citation>
    <scope>NUCLEOTIDE SEQUENCE [LARGE SCALE GENOMIC DNA]</scope>
    <source>
        <strain evidence="8">JCM 13006</strain>
    </source>
</reference>
<dbReference type="InterPro" id="IPR020476">
    <property type="entry name" value="Nudix_hydrolase"/>
</dbReference>
<comment type="cofactor">
    <cofactor evidence="1">
        <name>Mg(2+)</name>
        <dbReference type="ChEBI" id="CHEBI:18420"/>
    </cofactor>
</comment>
<dbReference type="PANTHER" id="PTHR43046:SF12">
    <property type="entry name" value="GDP-MANNOSE MANNOSYL HYDROLASE"/>
    <property type="match status" value="1"/>
</dbReference>
<evidence type="ECO:0000256" key="3">
    <source>
        <dbReference type="ARBA" id="ARBA00022801"/>
    </source>
</evidence>
<evidence type="ECO:0000313" key="7">
    <source>
        <dbReference type="EMBL" id="GAA4865845.1"/>
    </source>
</evidence>
<dbReference type="InterPro" id="IPR015797">
    <property type="entry name" value="NUDIX_hydrolase-like_dom_sf"/>
</dbReference>